<dbReference type="EMBL" id="KQ258467">
    <property type="protein sequence ID" value="KOM29094.1"/>
    <property type="molecule type" value="Genomic_DNA"/>
</dbReference>
<feature type="region of interest" description="Disordered" evidence="1">
    <location>
        <begin position="1"/>
        <end position="21"/>
    </location>
</feature>
<dbReference type="AlphaFoldDB" id="A0A0L9TG51"/>
<sequence length="230" mass="26831">MAESSRRRRRRTSAVSENPVPTRDATVEGWLSDEADQLSFSRFWKERKLIKQKFIDLSWYISYNFSFPNLIIEQGVQHLMELRGRDLSLITSKEHFFLEYTKLLQTLSDPQLSQRSFAVKLLIPVSEKRKESHRFQKEEEEEREAPGEEEIRNEEERKDRTETKHTQEEKEESVWGVKMAGAEGEADGRKSTEETSVTAHAELRRIDSLNLEAGRVSMNAHKDNRASTMA</sequence>
<feature type="compositionally biased region" description="Basic and acidic residues" evidence="1">
    <location>
        <begin position="144"/>
        <end position="168"/>
    </location>
</feature>
<evidence type="ECO:0000256" key="1">
    <source>
        <dbReference type="SAM" id="MobiDB-lite"/>
    </source>
</evidence>
<evidence type="ECO:0000313" key="3">
    <source>
        <dbReference type="Proteomes" id="UP000053144"/>
    </source>
</evidence>
<evidence type="ECO:0000313" key="2">
    <source>
        <dbReference type="EMBL" id="KOM29094.1"/>
    </source>
</evidence>
<gene>
    <name evidence="2" type="ORF">LR48_Vigan635s001900</name>
</gene>
<dbReference type="Gramene" id="KOM29094">
    <property type="protein sequence ID" value="KOM29094"/>
    <property type="gene ID" value="LR48_Vigan635s001900"/>
</dbReference>
<feature type="compositionally biased region" description="Basic residues" evidence="1">
    <location>
        <begin position="1"/>
        <end position="12"/>
    </location>
</feature>
<feature type="region of interest" description="Disordered" evidence="1">
    <location>
        <begin position="131"/>
        <end position="201"/>
    </location>
</feature>
<name>A0A0L9TG51_PHAAN</name>
<organism evidence="2 3">
    <name type="scientific">Phaseolus angularis</name>
    <name type="common">Azuki bean</name>
    <name type="synonym">Vigna angularis</name>
    <dbReference type="NCBI Taxonomy" id="3914"/>
    <lineage>
        <taxon>Eukaryota</taxon>
        <taxon>Viridiplantae</taxon>
        <taxon>Streptophyta</taxon>
        <taxon>Embryophyta</taxon>
        <taxon>Tracheophyta</taxon>
        <taxon>Spermatophyta</taxon>
        <taxon>Magnoliopsida</taxon>
        <taxon>eudicotyledons</taxon>
        <taxon>Gunneridae</taxon>
        <taxon>Pentapetalae</taxon>
        <taxon>rosids</taxon>
        <taxon>fabids</taxon>
        <taxon>Fabales</taxon>
        <taxon>Fabaceae</taxon>
        <taxon>Papilionoideae</taxon>
        <taxon>50 kb inversion clade</taxon>
        <taxon>NPAAA clade</taxon>
        <taxon>indigoferoid/millettioid clade</taxon>
        <taxon>Phaseoleae</taxon>
        <taxon>Vigna</taxon>
    </lineage>
</organism>
<accession>A0A0L9TG51</accession>
<dbReference type="Proteomes" id="UP000053144">
    <property type="component" value="Unassembled WGS sequence"/>
</dbReference>
<proteinExistence type="predicted"/>
<reference evidence="3" key="1">
    <citation type="journal article" date="2015" name="Proc. Natl. Acad. Sci. U.S.A.">
        <title>Genome sequencing of adzuki bean (Vigna angularis) provides insight into high starch and low fat accumulation and domestication.</title>
        <authorList>
            <person name="Yang K."/>
            <person name="Tian Z."/>
            <person name="Chen C."/>
            <person name="Luo L."/>
            <person name="Zhao B."/>
            <person name="Wang Z."/>
            <person name="Yu L."/>
            <person name="Li Y."/>
            <person name="Sun Y."/>
            <person name="Li W."/>
            <person name="Chen Y."/>
            <person name="Li Y."/>
            <person name="Zhang Y."/>
            <person name="Ai D."/>
            <person name="Zhao J."/>
            <person name="Shang C."/>
            <person name="Ma Y."/>
            <person name="Wu B."/>
            <person name="Wang M."/>
            <person name="Gao L."/>
            <person name="Sun D."/>
            <person name="Zhang P."/>
            <person name="Guo F."/>
            <person name="Wang W."/>
            <person name="Li Y."/>
            <person name="Wang J."/>
            <person name="Varshney R.K."/>
            <person name="Wang J."/>
            <person name="Ling H.Q."/>
            <person name="Wan P."/>
        </authorList>
    </citation>
    <scope>NUCLEOTIDE SEQUENCE</scope>
    <source>
        <strain evidence="3">cv. Jingnong 6</strain>
    </source>
</reference>
<protein>
    <submittedName>
        <fullName evidence="2">Uncharacterized protein</fullName>
    </submittedName>
</protein>